<keyword evidence="4" id="KW-0633">Potassium transport</keyword>
<dbReference type="Pfam" id="PF06736">
    <property type="entry name" value="TMEM175"/>
    <property type="match status" value="1"/>
</dbReference>
<sequence length="109" mass="11327">MSEAPQGAGEAARSPAGHLVPKHRMLALTDGVTAIAMTLLVLDIELPSGLRGAELDRALGEVPSQVGTFLLSALVIALFWRAHTPHWRARSGSTSGSSGSTSPSSPWCP</sequence>
<evidence type="ECO:0000313" key="15">
    <source>
        <dbReference type="Proteomes" id="UP000222531"/>
    </source>
</evidence>
<dbReference type="GO" id="GO:0016020">
    <property type="term" value="C:membrane"/>
    <property type="evidence" value="ECO:0007669"/>
    <property type="project" value="UniProtKB-SubCell"/>
</dbReference>
<dbReference type="Proteomes" id="UP000222531">
    <property type="component" value="Unassembled WGS sequence"/>
</dbReference>
<accession>A0A2G1XAY6</accession>
<name>A0A2G1XAY6_STRCJ</name>
<evidence type="ECO:0000256" key="11">
    <source>
        <dbReference type="ARBA" id="ARBA00023303"/>
    </source>
</evidence>
<evidence type="ECO:0008006" key="16">
    <source>
        <dbReference type="Google" id="ProtNLM"/>
    </source>
</evidence>
<dbReference type="EMBL" id="NHZO01000165">
    <property type="protein sequence ID" value="PHQ48407.1"/>
    <property type="molecule type" value="Genomic_DNA"/>
</dbReference>
<dbReference type="AlphaFoldDB" id="A0A2G1XAY6"/>
<evidence type="ECO:0000313" key="14">
    <source>
        <dbReference type="EMBL" id="PHQ48407.1"/>
    </source>
</evidence>
<comment type="caution">
    <text evidence="14">The sequence shown here is derived from an EMBL/GenBank/DDBJ whole genome shotgun (WGS) entry which is preliminary data.</text>
</comment>
<keyword evidence="3" id="KW-0813">Transport</keyword>
<keyword evidence="6" id="KW-0631">Potassium channel</keyword>
<evidence type="ECO:0000256" key="3">
    <source>
        <dbReference type="ARBA" id="ARBA00022448"/>
    </source>
</evidence>
<keyword evidence="15" id="KW-1185">Reference proteome</keyword>
<evidence type="ECO:0000256" key="10">
    <source>
        <dbReference type="ARBA" id="ARBA00023136"/>
    </source>
</evidence>
<evidence type="ECO:0000256" key="8">
    <source>
        <dbReference type="ARBA" id="ARBA00022989"/>
    </source>
</evidence>
<reference evidence="14 15" key="1">
    <citation type="journal article" date="2017" name="Biochemistry">
        <title>Identification of the Biosynthetic Pathway for the Antibiotic Bicyclomycin.</title>
        <authorList>
            <person name="Patteson J."/>
            <person name="Cai W."/>
            <person name="Johnson R.A."/>
            <person name="Santa Maria K."/>
            <person name="Li B."/>
        </authorList>
    </citation>
    <scope>NUCLEOTIDE SEQUENCE [LARGE SCALE GENOMIC DNA]</scope>
    <source>
        <strain evidence="14 15">ATCC 21532</strain>
    </source>
</reference>
<evidence type="ECO:0000256" key="5">
    <source>
        <dbReference type="ARBA" id="ARBA00022692"/>
    </source>
</evidence>
<comment type="similarity">
    <text evidence="2">Belongs to the TMEM175 family.</text>
</comment>
<evidence type="ECO:0000256" key="13">
    <source>
        <dbReference type="SAM" id="MobiDB-lite"/>
    </source>
</evidence>
<organism evidence="14 15">
    <name type="scientific">Streptomyces cinnamoneus</name>
    <name type="common">Streptoverticillium cinnamoneum</name>
    <dbReference type="NCBI Taxonomy" id="53446"/>
    <lineage>
        <taxon>Bacteria</taxon>
        <taxon>Bacillati</taxon>
        <taxon>Actinomycetota</taxon>
        <taxon>Actinomycetes</taxon>
        <taxon>Kitasatosporales</taxon>
        <taxon>Streptomycetaceae</taxon>
        <taxon>Streptomyces</taxon>
        <taxon>Streptomyces cinnamoneus group</taxon>
    </lineage>
</organism>
<evidence type="ECO:0000256" key="12">
    <source>
        <dbReference type="ARBA" id="ARBA00034430"/>
    </source>
</evidence>
<dbReference type="InterPro" id="IPR010617">
    <property type="entry name" value="TMEM175-like"/>
</dbReference>
<keyword evidence="9" id="KW-0406">Ion transport</keyword>
<dbReference type="GO" id="GO:0015252">
    <property type="term" value="F:proton channel activity"/>
    <property type="evidence" value="ECO:0007669"/>
    <property type="project" value="InterPro"/>
</dbReference>
<gene>
    <name evidence="14" type="ORF">BLA24_30065</name>
</gene>
<proteinExistence type="inferred from homology"/>
<evidence type="ECO:0000256" key="1">
    <source>
        <dbReference type="ARBA" id="ARBA00004141"/>
    </source>
</evidence>
<protein>
    <recommendedName>
        <fullName evidence="16">DUF1211 domain-containing protein</fullName>
    </recommendedName>
</protein>
<dbReference type="RefSeq" id="WP_099202236.1">
    <property type="nucleotide sequence ID" value="NZ_NHZO01000165.1"/>
</dbReference>
<comment type="catalytic activity">
    <reaction evidence="12">
        <text>K(+)(in) = K(+)(out)</text>
        <dbReference type="Rhea" id="RHEA:29463"/>
        <dbReference type="ChEBI" id="CHEBI:29103"/>
    </reaction>
</comment>
<evidence type="ECO:0000256" key="4">
    <source>
        <dbReference type="ARBA" id="ARBA00022538"/>
    </source>
</evidence>
<keyword evidence="11" id="KW-0407">Ion channel</keyword>
<evidence type="ECO:0000256" key="9">
    <source>
        <dbReference type="ARBA" id="ARBA00023065"/>
    </source>
</evidence>
<feature type="region of interest" description="Disordered" evidence="13">
    <location>
        <begin position="87"/>
        <end position="109"/>
    </location>
</feature>
<keyword evidence="8" id="KW-1133">Transmembrane helix</keyword>
<evidence type="ECO:0000256" key="7">
    <source>
        <dbReference type="ARBA" id="ARBA00022958"/>
    </source>
</evidence>
<feature type="compositionally biased region" description="Low complexity" evidence="13">
    <location>
        <begin position="91"/>
        <end position="109"/>
    </location>
</feature>
<keyword evidence="5" id="KW-0812">Transmembrane</keyword>
<keyword evidence="7" id="KW-0630">Potassium</keyword>
<dbReference type="GO" id="GO:0005267">
    <property type="term" value="F:potassium channel activity"/>
    <property type="evidence" value="ECO:0007669"/>
    <property type="project" value="UniProtKB-KW"/>
</dbReference>
<comment type="subcellular location">
    <subcellularLocation>
        <location evidence="1">Membrane</location>
        <topology evidence="1">Multi-pass membrane protein</topology>
    </subcellularLocation>
</comment>
<keyword evidence="10" id="KW-0472">Membrane</keyword>
<evidence type="ECO:0000256" key="6">
    <source>
        <dbReference type="ARBA" id="ARBA00022826"/>
    </source>
</evidence>
<evidence type="ECO:0000256" key="2">
    <source>
        <dbReference type="ARBA" id="ARBA00006920"/>
    </source>
</evidence>